<comment type="subcellular location">
    <subcellularLocation>
        <location evidence="1">Membrane</location>
        <topology evidence="1">Multi-pass membrane protein</topology>
    </subcellularLocation>
</comment>
<dbReference type="SUPFAM" id="SSF103473">
    <property type="entry name" value="MFS general substrate transporter"/>
    <property type="match status" value="1"/>
</dbReference>
<dbReference type="Gene3D" id="1.20.1250.20">
    <property type="entry name" value="MFS general substrate transporter like domains"/>
    <property type="match status" value="1"/>
</dbReference>
<feature type="transmembrane region" description="Helical" evidence="6">
    <location>
        <begin position="92"/>
        <end position="110"/>
    </location>
</feature>
<dbReference type="GO" id="GO:0016020">
    <property type="term" value="C:membrane"/>
    <property type="evidence" value="ECO:0007669"/>
    <property type="project" value="UniProtKB-SubCell"/>
</dbReference>
<dbReference type="Pfam" id="PF07690">
    <property type="entry name" value="MFS_1"/>
    <property type="match status" value="1"/>
</dbReference>
<proteinExistence type="predicted"/>
<evidence type="ECO:0000313" key="7">
    <source>
        <dbReference type="EMBL" id="KAG5647846.1"/>
    </source>
</evidence>
<evidence type="ECO:0000256" key="5">
    <source>
        <dbReference type="ARBA" id="ARBA00023136"/>
    </source>
</evidence>
<evidence type="ECO:0000256" key="2">
    <source>
        <dbReference type="ARBA" id="ARBA00022448"/>
    </source>
</evidence>
<dbReference type="GO" id="GO:0022857">
    <property type="term" value="F:transmembrane transporter activity"/>
    <property type="evidence" value="ECO:0007669"/>
    <property type="project" value="InterPro"/>
</dbReference>
<evidence type="ECO:0008006" key="9">
    <source>
        <dbReference type="Google" id="ProtNLM"/>
    </source>
</evidence>
<keyword evidence="2" id="KW-0813">Transport</keyword>
<dbReference type="AlphaFoldDB" id="A0A9P7KDC2"/>
<dbReference type="OrthoDB" id="2962993at2759"/>
<keyword evidence="4 6" id="KW-1133">Transmembrane helix</keyword>
<name>A0A9P7KDC2_9AGAR</name>
<keyword evidence="3 6" id="KW-0812">Transmembrane</keyword>
<feature type="transmembrane region" description="Helical" evidence="6">
    <location>
        <begin position="198"/>
        <end position="220"/>
    </location>
</feature>
<reference evidence="7" key="1">
    <citation type="submission" date="2020-07" db="EMBL/GenBank/DDBJ databases">
        <authorList>
            <person name="Nieuwenhuis M."/>
            <person name="Van De Peppel L.J.J."/>
        </authorList>
    </citation>
    <scope>NUCLEOTIDE SEQUENCE</scope>
    <source>
        <strain evidence="7">AP01</strain>
        <tissue evidence="7">Mycelium</tissue>
    </source>
</reference>
<dbReference type="PANTHER" id="PTHR43791:SF19">
    <property type="entry name" value="TRANSPORTER, PUTATIVE (AFU_ORTHOLOGUE AFUA_1G01812)-RELATED"/>
    <property type="match status" value="1"/>
</dbReference>
<comment type="caution">
    <text evidence="7">The sequence shown here is derived from an EMBL/GenBank/DDBJ whole genome shotgun (WGS) entry which is preliminary data.</text>
</comment>
<dbReference type="Proteomes" id="UP000775547">
    <property type="component" value="Unassembled WGS sequence"/>
</dbReference>
<reference evidence="7" key="2">
    <citation type="submission" date="2021-10" db="EMBL/GenBank/DDBJ databases">
        <title>Phylogenomics reveals ancestral predisposition of the termite-cultivated fungus Termitomyces towards a domesticated lifestyle.</title>
        <authorList>
            <person name="Auxier B."/>
            <person name="Grum-Grzhimaylo A."/>
            <person name="Cardenas M.E."/>
            <person name="Lodge J.D."/>
            <person name="Laessoe T."/>
            <person name="Pedersen O."/>
            <person name="Smith M.E."/>
            <person name="Kuyper T.W."/>
            <person name="Franco-Molano E.A."/>
            <person name="Baroni T.J."/>
            <person name="Aanen D.K."/>
        </authorList>
    </citation>
    <scope>NUCLEOTIDE SEQUENCE</scope>
    <source>
        <strain evidence="7">AP01</strain>
        <tissue evidence="7">Mycelium</tissue>
    </source>
</reference>
<gene>
    <name evidence="7" type="ORF">DXG03_007770</name>
</gene>
<keyword evidence="8" id="KW-1185">Reference proteome</keyword>
<dbReference type="EMBL" id="JABCKV010000006">
    <property type="protein sequence ID" value="KAG5647846.1"/>
    <property type="molecule type" value="Genomic_DNA"/>
</dbReference>
<sequence length="325" mass="36258">MSDINKASPASSERDTKDEASIDFEKRLAVPLYNAHVDVSGVDERKLLRKLDLALIPWLSFLYLLSFLDRTSIGNAKLYNLNADLHMTDKQYLLTLTTLQGIVQNFSGLMGQFGLYHMSKRLINLTILDLIAMRFLLGVFEAGLFPGVNYYLSCWYKRSEFGIRAAIFFSAATVSGAFGGLLAAGISKMDGVGGKPAWAWIFILEGLATVVAGAASFWIIQDFPDTAKFLTEAERTVVIRRLQSDDQFSAAGEKLKLKYILMSLRDWKTWLGMIVYAGCDAPLYAFSLFLPTIINQLGMLSSKLKKYIGKNNTIIQATRLLLPIF</sequence>
<protein>
    <recommendedName>
        <fullName evidence="9">Major facilitator superfamily (MFS) profile domain-containing protein</fullName>
    </recommendedName>
</protein>
<evidence type="ECO:0000313" key="8">
    <source>
        <dbReference type="Proteomes" id="UP000775547"/>
    </source>
</evidence>
<feature type="transmembrane region" description="Helical" evidence="6">
    <location>
        <begin position="165"/>
        <end position="186"/>
    </location>
</feature>
<organism evidence="7 8">
    <name type="scientific">Asterophora parasitica</name>
    <dbReference type="NCBI Taxonomy" id="117018"/>
    <lineage>
        <taxon>Eukaryota</taxon>
        <taxon>Fungi</taxon>
        <taxon>Dikarya</taxon>
        <taxon>Basidiomycota</taxon>
        <taxon>Agaricomycotina</taxon>
        <taxon>Agaricomycetes</taxon>
        <taxon>Agaricomycetidae</taxon>
        <taxon>Agaricales</taxon>
        <taxon>Tricholomatineae</taxon>
        <taxon>Lyophyllaceae</taxon>
        <taxon>Asterophora</taxon>
    </lineage>
</organism>
<evidence type="ECO:0000256" key="1">
    <source>
        <dbReference type="ARBA" id="ARBA00004141"/>
    </source>
</evidence>
<keyword evidence="5 6" id="KW-0472">Membrane</keyword>
<evidence type="ECO:0000256" key="3">
    <source>
        <dbReference type="ARBA" id="ARBA00022692"/>
    </source>
</evidence>
<feature type="transmembrane region" description="Helical" evidence="6">
    <location>
        <begin position="122"/>
        <end position="145"/>
    </location>
</feature>
<dbReference type="PANTHER" id="PTHR43791">
    <property type="entry name" value="PERMEASE-RELATED"/>
    <property type="match status" value="1"/>
</dbReference>
<accession>A0A9P7KDC2</accession>
<feature type="transmembrane region" description="Helical" evidence="6">
    <location>
        <begin position="270"/>
        <end position="294"/>
    </location>
</feature>
<dbReference type="InterPro" id="IPR036259">
    <property type="entry name" value="MFS_trans_sf"/>
</dbReference>
<evidence type="ECO:0000256" key="6">
    <source>
        <dbReference type="SAM" id="Phobius"/>
    </source>
</evidence>
<evidence type="ECO:0000256" key="4">
    <source>
        <dbReference type="ARBA" id="ARBA00022989"/>
    </source>
</evidence>
<dbReference type="InterPro" id="IPR011701">
    <property type="entry name" value="MFS"/>
</dbReference>